<reference evidence="1 2" key="1">
    <citation type="submission" date="2016-09" db="EMBL/GenBank/DDBJ databases">
        <title>Draft genome sequence of the soil isolate, Lysinibacillus fusiformis M5, a potential hypoxanthine producer.</title>
        <authorList>
            <person name="Gallegos-Monterrosa R."/>
            <person name="Maroti G."/>
            <person name="Balint B."/>
            <person name="Kovacs A.T."/>
        </authorList>
    </citation>
    <scope>NUCLEOTIDE SEQUENCE [LARGE SCALE GENOMIC DNA]</scope>
    <source>
        <strain evidence="1 2">M5</strain>
    </source>
</reference>
<proteinExistence type="predicted"/>
<sequence length="150" mass="17477">MKEKLDDNWGNEEKSAENEADIKALMDSAVWSAAIHYNTDNLYVHIATVEPIPTRVKKWTMNLETGKWEEQVRAKRKQGSLDKMKSKVANLIMDRTKERNLVTDLIRGSVNLKKEKRFIYTPPNKKIISKSTSTITFRLFSMEVRLSVYR</sequence>
<dbReference type="OrthoDB" id="3889159at2"/>
<dbReference type="EMBL" id="MECQ01000001">
    <property type="protein sequence ID" value="ODV56322.1"/>
    <property type="molecule type" value="Genomic_DNA"/>
</dbReference>
<evidence type="ECO:0000313" key="1">
    <source>
        <dbReference type="EMBL" id="ODV56322.1"/>
    </source>
</evidence>
<protein>
    <submittedName>
        <fullName evidence="1">Uncharacterized protein</fullName>
    </submittedName>
</protein>
<dbReference type="AlphaFoldDB" id="A0A1E4R769"/>
<organism evidence="1 2">
    <name type="scientific">Lysinibacillus fusiformis</name>
    <dbReference type="NCBI Taxonomy" id="28031"/>
    <lineage>
        <taxon>Bacteria</taxon>
        <taxon>Bacillati</taxon>
        <taxon>Bacillota</taxon>
        <taxon>Bacilli</taxon>
        <taxon>Bacillales</taxon>
        <taxon>Bacillaceae</taxon>
        <taxon>Lysinibacillus</taxon>
    </lineage>
</organism>
<dbReference type="Proteomes" id="UP000094784">
    <property type="component" value="Unassembled WGS sequence"/>
</dbReference>
<comment type="caution">
    <text evidence="1">The sequence shown here is derived from an EMBL/GenBank/DDBJ whole genome shotgun (WGS) entry which is preliminary data.</text>
</comment>
<gene>
    <name evidence="1" type="ORF">BG258_10620</name>
</gene>
<accession>A0A1E4R769</accession>
<evidence type="ECO:0000313" key="2">
    <source>
        <dbReference type="Proteomes" id="UP000094784"/>
    </source>
</evidence>
<dbReference type="InterPro" id="IPR041073">
    <property type="entry name" value="MobL"/>
</dbReference>
<dbReference type="Pfam" id="PF18555">
    <property type="entry name" value="MobL"/>
    <property type="match status" value="1"/>
</dbReference>
<name>A0A1E4R769_9BACI</name>